<dbReference type="Proteomes" id="UP000253083">
    <property type="component" value="Unassembled WGS sequence"/>
</dbReference>
<dbReference type="GO" id="GO:0006935">
    <property type="term" value="P:chemotaxis"/>
    <property type="evidence" value="ECO:0007669"/>
    <property type="project" value="UniProtKB-KW"/>
</dbReference>
<dbReference type="OrthoDB" id="9788100at2"/>
<dbReference type="Gene3D" id="3.40.1550.10">
    <property type="entry name" value="CheC-like"/>
    <property type="match status" value="1"/>
</dbReference>
<protein>
    <submittedName>
        <fullName evidence="3">Chemotaxis protein CheX</fullName>
    </submittedName>
</protein>
<organism evidence="3 4">
    <name type="scientific">Arenicella xantha</name>
    <dbReference type="NCBI Taxonomy" id="644221"/>
    <lineage>
        <taxon>Bacteria</taxon>
        <taxon>Pseudomonadati</taxon>
        <taxon>Pseudomonadota</taxon>
        <taxon>Gammaproteobacteria</taxon>
        <taxon>Arenicellales</taxon>
        <taxon>Arenicellaceae</taxon>
        <taxon>Arenicella</taxon>
    </lineage>
</organism>
<evidence type="ECO:0000256" key="1">
    <source>
        <dbReference type="ARBA" id="ARBA00022500"/>
    </source>
</evidence>
<reference evidence="3 4" key="1">
    <citation type="submission" date="2018-06" db="EMBL/GenBank/DDBJ databases">
        <title>Genomic Encyclopedia of Type Strains, Phase IV (KMG-IV): sequencing the most valuable type-strain genomes for metagenomic binning, comparative biology and taxonomic classification.</title>
        <authorList>
            <person name="Goeker M."/>
        </authorList>
    </citation>
    <scope>NUCLEOTIDE SEQUENCE [LARGE SCALE GENOMIC DNA]</scope>
    <source>
        <strain evidence="3 4">DSM 24032</strain>
    </source>
</reference>
<gene>
    <name evidence="3" type="ORF">DFR28_1021137</name>
</gene>
<name>A0A395JQ96_9GAMM</name>
<dbReference type="AlphaFoldDB" id="A0A395JQ96"/>
<sequence length="155" mass="17303">MRDQQQIELFLAGVRRYFEHLSKDSEALQLGAPYLVRNRESLGLDLTGMISITGQTTGFVFFSSSRSLLKYVLLSLGESSFTETYLADLVGEVANTIAGNARRELGPEFHISPPQVIIGEIDKHNLNQARLSYVLPLKWKGNAAQLIVSLDSFER</sequence>
<evidence type="ECO:0000259" key="2">
    <source>
        <dbReference type="Pfam" id="PF13690"/>
    </source>
</evidence>
<keyword evidence="4" id="KW-1185">Reference proteome</keyword>
<proteinExistence type="predicted"/>
<accession>A0A395JQ96</accession>
<comment type="caution">
    <text evidence="3">The sequence shown here is derived from an EMBL/GenBank/DDBJ whole genome shotgun (WGS) entry which is preliminary data.</text>
</comment>
<feature type="domain" description="Chemotaxis phosphatase CheX-like" evidence="2">
    <location>
        <begin position="47"/>
        <end position="123"/>
    </location>
</feature>
<dbReference type="CDD" id="cd17906">
    <property type="entry name" value="CheX"/>
    <property type="match status" value="1"/>
</dbReference>
<dbReference type="InParanoid" id="A0A395JQ96"/>
<dbReference type="RefSeq" id="WP_113954449.1">
    <property type="nucleotide sequence ID" value="NZ_QNRT01000002.1"/>
</dbReference>
<dbReference type="Pfam" id="PF13690">
    <property type="entry name" value="CheX"/>
    <property type="match status" value="1"/>
</dbReference>
<evidence type="ECO:0000313" key="4">
    <source>
        <dbReference type="Proteomes" id="UP000253083"/>
    </source>
</evidence>
<keyword evidence="1" id="KW-0145">Chemotaxis</keyword>
<evidence type="ECO:0000313" key="3">
    <source>
        <dbReference type="EMBL" id="RBP51704.1"/>
    </source>
</evidence>
<dbReference type="InterPro" id="IPR028051">
    <property type="entry name" value="CheX-like_dom"/>
</dbReference>
<dbReference type="SUPFAM" id="SSF103039">
    <property type="entry name" value="CheC-like"/>
    <property type="match status" value="1"/>
</dbReference>
<dbReference type="InterPro" id="IPR028976">
    <property type="entry name" value="CheC-like_sf"/>
</dbReference>
<dbReference type="EMBL" id="QNRT01000002">
    <property type="protein sequence ID" value="RBP51704.1"/>
    <property type="molecule type" value="Genomic_DNA"/>
</dbReference>